<keyword evidence="2" id="KW-1185">Reference proteome</keyword>
<name>A0A9P8UJV2_9PEZI</name>
<evidence type="ECO:0000313" key="1">
    <source>
        <dbReference type="EMBL" id="KAH6653436.1"/>
    </source>
</evidence>
<dbReference type="Proteomes" id="UP000758603">
    <property type="component" value="Unassembled WGS sequence"/>
</dbReference>
<organism evidence="1 2">
    <name type="scientific">Truncatella angustata</name>
    <dbReference type="NCBI Taxonomy" id="152316"/>
    <lineage>
        <taxon>Eukaryota</taxon>
        <taxon>Fungi</taxon>
        <taxon>Dikarya</taxon>
        <taxon>Ascomycota</taxon>
        <taxon>Pezizomycotina</taxon>
        <taxon>Sordariomycetes</taxon>
        <taxon>Xylariomycetidae</taxon>
        <taxon>Amphisphaeriales</taxon>
        <taxon>Sporocadaceae</taxon>
        <taxon>Truncatella</taxon>
    </lineage>
</organism>
<protein>
    <submittedName>
        <fullName evidence="1">Uncharacterized protein</fullName>
    </submittedName>
</protein>
<sequence length="166" mass="18822">MASQGSPDDSLFEKSRVSLKVTKEGAEQFFQQHGVFYESNTEIGKLAATIAPSVALNNSRGLDRFKEIYMREPRLRFLQQYREDFAFVIGADDYYYCSTTKDAAAKDRISVYMLRPGTLLRFGKGGHALSFEPLDETVYKLCAIPYIQIESRCEEVRVIFESGGIC</sequence>
<accession>A0A9P8UJV2</accession>
<reference evidence="1" key="1">
    <citation type="journal article" date="2021" name="Nat. Commun.">
        <title>Genetic determinants of endophytism in the Arabidopsis root mycobiome.</title>
        <authorList>
            <person name="Mesny F."/>
            <person name="Miyauchi S."/>
            <person name="Thiergart T."/>
            <person name="Pickel B."/>
            <person name="Atanasova L."/>
            <person name="Karlsson M."/>
            <person name="Huettel B."/>
            <person name="Barry K.W."/>
            <person name="Haridas S."/>
            <person name="Chen C."/>
            <person name="Bauer D."/>
            <person name="Andreopoulos W."/>
            <person name="Pangilinan J."/>
            <person name="LaButti K."/>
            <person name="Riley R."/>
            <person name="Lipzen A."/>
            <person name="Clum A."/>
            <person name="Drula E."/>
            <person name="Henrissat B."/>
            <person name="Kohler A."/>
            <person name="Grigoriev I.V."/>
            <person name="Martin F.M."/>
            <person name="Hacquard S."/>
        </authorList>
    </citation>
    <scope>NUCLEOTIDE SEQUENCE</scope>
    <source>
        <strain evidence="1">MPI-SDFR-AT-0073</strain>
    </source>
</reference>
<dbReference type="GeneID" id="70129152"/>
<dbReference type="RefSeq" id="XP_045957713.1">
    <property type="nucleotide sequence ID" value="XM_046100260.1"/>
</dbReference>
<dbReference type="OrthoDB" id="5068804at2759"/>
<proteinExistence type="predicted"/>
<comment type="caution">
    <text evidence="1">The sequence shown here is derived from an EMBL/GenBank/DDBJ whole genome shotgun (WGS) entry which is preliminary data.</text>
</comment>
<evidence type="ECO:0000313" key="2">
    <source>
        <dbReference type="Proteomes" id="UP000758603"/>
    </source>
</evidence>
<dbReference type="AlphaFoldDB" id="A0A9P8UJV2"/>
<gene>
    <name evidence="1" type="ORF">BKA67DRAFT_537116</name>
</gene>
<dbReference type="EMBL" id="JAGPXC010000005">
    <property type="protein sequence ID" value="KAH6653436.1"/>
    <property type="molecule type" value="Genomic_DNA"/>
</dbReference>